<reference evidence="6 7" key="1">
    <citation type="submission" date="2019-11" db="EMBL/GenBank/DDBJ databases">
        <title>Whole genome shotgun sequencing (WGS) data from Adlercreutzia equolifaciens ResAG-91, Eggerthella lenta MRI-F36, MRI-F37, MRI-F40, ResAG-49, ResAG-88, ResAG-121, ResAG-145, and Gordonibacter sp. ResAG-5, ResAG-26, ResAG-43, ResAG-50, ResAG-59.</title>
        <authorList>
            <person name="Stoll D.A."/>
            <person name="Danylec N."/>
            <person name="Franz C.M.A.P."/>
            <person name="Huch M."/>
        </authorList>
    </citation>
    <scope>NUCLEOTIDE SEQUENCE [LARGE SCALE GENOMIC DNA]</scope>
    <source>
        <strain evidence="6 7">ResAG-91</strain>
    </source>
</reference>
<dbReference type="GO" id="GO:0032993">
    <property type="term" value="C:protein-DNA complex"/>
    <property type="evidence" value="ECO:0007669"/>
    <property type="project" value="TreeGrafter"/>
</dbReference>
<sequence>MGSVRPRVFCKLLRDLCTNRTIRYNDKGDQGVVVLNMEYMPELLVLAETLSYTETARRLHMSHSAVSRHVDAVERALGARLFNRTTRKVELTDAGRAVIADFSAMQAHYTHVLDELGRLAEDVPVIRLSCPDFWIPCYLESLLAFLSLEQSALRVKLESNPPVVGLSAVEEGRCDLAFGIGLPTELKPPMNMRLFLRERIVATIHEDNALAGCETLALEQLAGEPLVVLDDRAEGFSRMNEEILRFFTQRGCAPCDIRRTEQIETLGLKLSECKGYALTPASLQFPHRDYLRAIPLEEEDISFPLCFFFRTDRLSPALTKFFEYAEQFVLLSGERAGDLATAPSSANRAILDGY</sequence>
<dbReference type="PANTHER" id="PTHR30346:SF17">
    <property type="entry name" value="LYSR FAMILY TRANSCRIPTIONAL REGULATOR"/>
    <property type="match status" value="1"/>
</dbReference>
<dbReference type="SUPFAM" id="SSF53850">
    <property type="entry name" value="Periplasmic binding protein-like II"/>
    <property type="match status" value="1"/>
</dbReference>
<evidence type="ECO:0000313" key="7">
    <source>
        <dbReference type="Proteomes" id="UP000488839"/>
    </source>
</evidence>
<keyword evidence="7" id="KW-1185">Reference proteome</keyword>
<evidence type="ECO:0000256" key="4">
    <source>
        <dbReference type="ARBA" id="ARBA00023163"/>
    </source>
</evidence>
<dbReference type="Pfam" id="PF00126">
    <property type="entry name" value="HTH_1"/>
    <property type="match status" value="1"/>
</dbReference>
<dbReference type="PANTHER" id="PTHR30346">
    <property type="entry name" value="TRANSCRIPTIONAL DUAL REGULATOR HCAR-RELATED"/>
    <property type="match status" value="1"/>
</dbReference>
<dbReference type="GO" id="GO:0003677">
    <property type="term" value="F:DNA binding"/>
    <property type="evidence" value="ECO:0007669"/>
    <property type="project" value="UniProtKB-KW"/>
</dbReference>
<dbReference type="SUPFAM" id="SSF46785">
    <property type="entry name" value="Winged helix' DNA-binding domain"/>
    <property type="match status" value="1"/>
</dbReference>
<evidence type="ECO:0000256" key="2">
    <source>
        <dbReference type="ARBA" id="ARBA00023015"/>
    </source>
</evidence>
<keyword evidence="3" id="KW-0238">DNA-binding</keyword>
<protein>
    <submittedName>
        <fullName evidence="6">LysR family transcriptional regulator</fullName>
    </submittedName>
</protein>
<dbReference type="GO" id="GO:0003700">
    <property type="term" value="F:DNA-binding transcription factor activity"/>
    <property type="evidence" value="ECO:0007669"/>
    <property type="project" value="InterPro"/>
</dbReference>
<comment type="caution">
    <text evidence="6">The sequence shown here is derived from an EMBL/GenBank/DDBJ whole genome shotgun (WGS) entry which is preliminary data.</text>
</comment>
<dbReference type="InterPro" id="IPR036388">
    <property type="entry name" value="WH-like_DNA-bd_sf"/>
</dbReference>
<feature type="domain" description="HTH lysR-type" evidence="5">
    <location>
        <begin position="43"/>
        <end position="92"/>
    </location>
</feature>
<evidence type="ECO:0000313" key="6">
    <source>
        <dbReference type="EMBL" id="MVN58099.1"/>
    </source>
</evidence>
<evidence type="ECO:0000259" key="5">
    <source>
        <dbReference type="PROSITE" id="PS50931"/>
    </source>
</evidence>
<evidence type="ECO:0000256" key="1">
    <source>
        <dbReference type="ARBA" id="ARBA00009437"/>
    </source>
</evidence>
<dbReference type="InterPro" id="IPR000847">
    <property type="entry name" value="LysR_HTH_N"/>
</dbReference>
<keyword evidence="4" id="KW-0804">Transcription</keyword>
<keyword evidence="2" id="KW-0805">Transcription regulation</keyword>
<dbReference type="InterPro" id="IPR036390">
    <property type="entry name" value="WH_DNA-bd_sf"/>
</dbReference>
<dbReference type="AlphaFoldDB" id="A0A7K1T3C9"/>
<evidence type="ECO:0000256" key="3">
    <source>
        <dbReference type="ARBA" id="ARBA00023125"/>
    </source>
</evidence>
<accession>A0A7K1T3C9</accession>
<dbReference type="PROSITE" id="PS50931">
    <property type="entry name" value="HTH_LYSR"/>
    <property type="match status" value="1"/>
</dbReference>
<dbReference type="Pfam" id="PF03466">
    <property type="entry name" value="LysR_substrate"/>
    <property type="match status" value="1"/>
</dbReference>
<organism evidence="6 7">
    <name type="scientific">Adlercreutzia rubneri</name>
    <dbReference type="NCBI Taxonomy" id="2916441"/>
    <lineage>
        <taxon>Bacteria</taxon>
        <taxon>Bacillati</taxon>
        <taxon>Actinomycetota</taxon>
        <taxon>Coriobacteriia</taxon>
        <taxon>Eggerthellales</taxon>
        <taxon>Eggerthellaceae</taxon>
        <taxon>Adlercreutzia</taxon>
    </lineage>
</organism>
<dbReference type="Proteomes" id="UP000488839">
    <property type="component" value="Unassembled WGS sequence"/>
</dbReference>
<gene>
    <name evidence="6" type="ORF">GO707_02490</name>
</gene>
<proteinExistence type="inferred from homology"/>
<dbReference type="EMBL" id="WPOO01000002">
    <property type="protein sequence ID" value="MVN58099.1"/>
    <property type="molecule type" value="Genomic_DNA"/>
</dbReference>
<comment type="similarity">
    <text evidence="1">Belongs to the LysR transcriptional regulatory family.</text>
</comment>
<dbReference type="InterPro" id="IPR005119">
    <property type="entry name" value="LysR_subst-bd"/>
</dbReference>
<dbReference type="Gene3D" id="1.10.10.10">
    <property type="entry name" value="Winged helix-like DNA-binding domain superfamily/Winged helix DNA-binding domain"/>
    <property type="match status" value="1"/>
</dbReference>
<dbReference type="Gene3D" id="3.40.190.10">
    <property type="entry name" value="Periplasmic binding protein-like II"/>
    <property type="match status" value="2"/>
</dbReference>
<name>A0A7K1T3C9_9ACTN</name>